<evidence type="ECO:0000313" key="2">
    <source>
        <dbReference type="EMBL" id="BBJ45195.1"/>
    </source>
</evidence>
<protein>
    <submittedName>
        <fullName evidence="2">Uncharacterized protein</fullName>
    </submittedName>
</protein>
<evidence type="ECO:0000313" key="3">
    <source>
        <dbReference type="Proteomes" id="UP000463951"/>
    </source>
</evidence>
<sequence length="47" mass="5478">MDHQTHDEHNTAIAAHIRWYNARAEPKNRPAPESPIRQWTEYPAKAA</sequence>
<feature type="region of interest" description="Disordered" evidence="1">
    <location>
        <begin position="24"/>
        <end position="47"/>
    </location>
</feature>
<evidence type="ECO:0000256" key="1">
    <source>
        <dbReference type="SAM" id="MobiDB-lite"/>
    </source>
</evidence>
<dbReference type="AlphaFoldDB" id="A0A499USS3"/>
<proteinExistence type="predicted"/>
<accession>A0A499USS3</accession>
<name>A0A499USS3_9ACTN</name>
<gene>
    <name evidence="2" type="ORF">SSPO_079130</name>
</gene>
<reference evidence="2 3" key="1">
    <citation type="journal article" date="2020" name="Int. J. Syst. Evol. Microbiol.">
        <title>Reclassification of Streptomyces castelarensis and Streptomyces sporoclivatus as later heterotypic synonyms of Streptomyces antimycoticus.</title>
        <authorList>
            <person name="Komaki H."/>
            <person name="Tamura T."/>
        </authorList>
    </citation>
    <scope>NUCLEOTIDE SEQUENCE [LARGE SCALE GENOMIC DNA]</scope>
    <source>
        <strain evidence="2 3">NBRC 100767</strain>
    </source>
</reference>
<dbReference type="Proteomes" id="UP000463951">
    <property type="component" value="Chromosome"/>
</dbReference>
<dbReference type="EMBL" id="AP019620">
    <property type="protein sequence ID" value="BBJ45195.1"/>
    <property type="molecule type" value="Genomic_DNA"/>
</dbReference>
<organism evidence="2 3">
    <name type="scientific">Streptomyces antimycoticus</name>
    <dbReference type="NCBI Taxonomy" id="68175"/>
    <lineage>
        <taxon>Bacteria</taxon>
        <taxon>Bacillati</taxon>
        <taxon>Actinomycetota</taxon>
        <taxon>Actinomycetes</taxon>
        <taxon>Kitasatosporales</taxon>
        <taxon>Streptomycetaceae</taxon>
        <taxon>Streptomyces</taxon>
        <taxon>Streptomyces violaceusniger group</taxon>
    </lineage>
</organism>